<dbReference type="AlphaFoldDB" id="A0A7L9MFU8"/>
<dbReference type="CDD" id="cd00093">
    <property type="entry name" value="HTH_XRE"/>
    <property type="match status" value="1"/>
</dbReference>
<evidence type="ECO:0000256" key="4">
    <source>
        <dbReference type="ARBA" id="ARBA00023163"/>
    </source>
</evidence>
<dbReference type="SUPFAM" id="SSF47413">
    <property type="entry name" value="lambda repressor-like DNA-binding domains"/>
    <property type="match status" value="1"/>
</dbReference>
<keyword evidence="2" id="KW-0805">Transcription regulation</keyword>
<keyword evidence="4" id="KW-0804">Transcription</keyword>
<evidence type="ECO:0000259" key="5">
    <source>
        <dbReference type="PROSITE" id="PS50943"/>
    </source>
</evidence>
<feature type="domain" description="HTH cro/C1-type" evidence="5">
    <location>
        <begin position="14"/>
        <end position="67"/>
    </location>
</feature>
<dbReference type="GO" id="GO:0003677">
    <property type="term" value="F:DNA binding"/>
    <property type="evidence" value="ECO:0007669"/>
    <property type="project" value="UniProtKB-KW"/>
</dbReference>
<dbReference type="SMART" id="SM00530">
    <property type="entry name" value="HTH_XRE"/>
    <property type="match status" value="1"/>
</dbReference>
<gene>
    <name evidence="6" type="ORF">HUZ30_03385</name>
</gene>
<sequence length="81" mass="9226">MIDLNVDFERHDLIKRRLRARGITFVEIANELGVSTVAVSRVCQGRARSARVQTAIAQKLGVEPSSLWPERYEKQEATMKK</sequence>
<protein>
    <submittedName>
        <fullName evidence="6">Helix-turn-helix domain-containing protein</fullName>
    </submittedName>
</protein>
<evidence type="ECO:0000313" key="6">
    <source>
        <dbReference type="EMBL" id="QOK63847.1"/>
    </source>
</evidence>
<dbReference type="Proteomes" id="UP000593625">
    <property type="component" value="Chromosome I"/>
</dbReference>
<dbReference type="GeneID" id="55592844"/>
<dbReference type="InterPro" id="IPR001387">
    <property type="entry name" value="Cro/C1-type_HTH"/>
</dbReference>
<dbReference type="RefSeq" id="WP_019298738.1">
    <property type="nucleotide sequence ID" value="NZ_CP054955.1"/>
</dbReference>
<proteinExistence type="inferred from homology"/>
<dbReference type="EMBL" id="CP054955">
    <property type="protein sequence ID" value="QOK63847.1"/>
    <property type="molecule type" value="Genomic_DNA"/>
</dbReference>
<reference evidence="6 7" key="1">
    <citation type="submission" date="2020-06" db="EMBL/GenBank/DDBJ databases">
        <title>New insights into brucella suis CRO type strains.</title>
        <authorList>
            <person name="Duvnjak S."/>
            <person name="Pavlinec Z."/>
            <person name="Vaser R."/>
            <person name="Sikic M."/>
            <person name="Kizanovic K."/>
            <person name="Spicic S."/>
        </authorList>
    </citation>
    <scope>NUCLEOTIDE SEQUENCE [LARGE SCALE GENOMIC DNA]</scope>
    <source>
        <strain evidence="6 7">CVI_72</strain>
    </source>
</reference>
<dbReference type="InterPro" id="IPR010982">
    <property type="entry name" value="Lambda_DNA-bd_dom_sf"/>
</dbReference>
<dbReference type="Pfam" id="PF13693">
    <property type="entry name" value="HTH_35"/>
    <property type="match status" value="1"/>
</dbReference>
<dbReference type="Gene3D" id="1.10.260.40">
    <property type="entry name" value="lambda repressor-like DNA-binding domains"/>
    <property type="match status" value="1"/>
</dbReference>
<dbReference type="PROSITE" id="PS50943">
    <property type="entry name" value="HTH_CROC1"/>
    <property type="match status" value="1"/>
</dbReference>
<name>A0A7L9MFU8_BRUSS</name>
<keyword evidence="3" id="KW-0238">DNA-binding</keyword>
<evidence type="ECO:0000256" key="2">
    <source>
        <dbReference type="ARBA" id="ARBA00023015"/>
    </source>
</evidence>
<organism evidence="6 7">
    <name type="scientific">Brucella suis bv. 4</name>
    <dbReference type="NCBI Taxonomy" id="1567501"/>
    <lineage>
        <taxon>Bacteria</taxon>
        <taxon>Pseudomonadati</taxon>
        <taxon>Pseudomonadota</taxon>
        <taxon>Alphaproteobacteria</taxon>
        <taxon>Hyphomicrobiales</taxon>
        <taxon>Brucellaceae</taxon>
        <taxon>Brucella/Ochrobactrum group</taxon>
        <taxon>Brucella</taxon>
    </lineage>
</organism>
<dbReference type="InterPro" id="IPR038722">
    <property type="entry name" value="Ner_HTH_dom"/>
</dbReference>
<evidence type="ECO:0000313" key="7">
    <source>
        <dbReference type="Proteomes" id="UP000593625"/>
    </source>
</evidence>
<comment type="similarity">
    <text evidence="1">Belongs to the ner transcriptional regulatory family.</text>
</comment>
<accession>A0A7L9MFU8</accession>
<evidence type="ECO:0000256" key="1">
    <source>
        <dbReference type="ARBA" id="ARBA00006157"/>
    </source>
</evidence>
<evidence type="ECO:0000256" key="3">
    <source>
        <dbReference type="ARBA" id="ARBA00023125"/>
    </source>
</evidence>